<sequence length="782" mass="91164">MKEKSMNRRAYMAVVAILFSSIGMGGMLDAASYTTGQVVVKAETAREMIQKRPKTVTVVGKKEIKEKKMQNLRDVLEAVPGMSFSIDPMNRTNYSLRGAESRHVPIMMDGMKISGELAKLAGAANELERFSTEDIERVEITHGISGARYGADAIGGVINIITKRPQKTGGYLEVEARQTAHDHQGEQLYHMGYNLVDTHKQVKLWGSWSKTAPHYNHAYWDYDFTLIDPNDRYHDLKKSEILKQMEPVKTPKKASQISDNYFGKRSQWGATFYWQPQDSTEISYAYDKMIDDTQTRNFLGRINLGHLNIGMGWDFVNDKNKDLFWTTYLQGMNHIIRDNHMLSVRHFWDKGELRLRIKDSMYHKHFATLLRTVMYNSYKTDYMESNDRTYELTWEGYPNQQHGVTLTTQVKTNYGMGSRMIVPGHRVQDYEAWICSGDIFDPNVEELTKEKNMGIKAIPMYRADMREWNVSLADDWQINKQWRILPIIRYTHHTTGNQFSGEIGTVYAHKNTKIKFNIGTGFSTPGIMERYHAFLMMPLSVLWEKGPKTNYCVNPDAPEDKRVYYYPGWWWEGNPQLQPEKAFGMDLSLEKRYRKSNAKITAFYNNIRDYMNFFRTDRKLPPNHPANLQKNDSIYWIYSYNNLDRVTLSGLEAEYTQYINPYWTMTASATYLHAIESKTGKRLTMKPEMKYLFTLRYKKDKWSGSFWGEYSTKYIDIFDKKYIRVDIADGIPKNYGIWNMIIERQQNKNYSIYAGVNNIFNYESPSLGIYGRVIRIGLSAKM</sequence>
<dbReference type="Gene3D" id="2.40.170.20">
    <property type="entry name" value="TonB-dependent receptor, beta-barrel domain"/>
    <property type="match status" value="1"/>
</dbReference>
<feature type="domain" description="TonB-dependent receptor plug" evidence="13">
    <location>
        <begin position="51"/>
        <end position="157"/>
    </location>
</feature>
<evidence type="ECO:0000256" key="3">
    <source>
        <dbReference type="ARBA" id="ARBA00022452"/>
    </source>
</evidence>
<dbReference type="GO" id="GO:0009279">
    <property type="term" value="C:cell outer membrane"/>
    <property type="evidence" value="ECO:0007669"/>
    <property type="project" value="UniProtKB-SubCell"/>
</dbReference>
<evidence type="ECO:0000259" key="12">
    <source>
        <dbReference type="Pfam" id="PF00593"/>
    </source>
</evidence>
<dbReference type="STRING" id="1588748.HMPREF3182_00282"/>
<organism evidence="14 15">
    <name type="scientific">Megasphaera hutchinsoni</name>
    <dbReference type="NCBI Taxonomy" id="1588748"/>
    <lineage>
        <taxon>Bacteria</taxon>
        <taxon>Bacillati</taxon>
        <taxon>Bacillota</taxon>
        <taxon>Negativicutes</taxon>
        <taxon>Veillonellales</taxon>
        <taxon>Veillonellaceae</taxon>
        <taxon>Megasphaera</taxon>
    </lineage>
</organism>
<evidence type="ECO:0000259" key="13">
    <source>
        <dbReference type="Pfam" id="PF07715"/>
    </source>
</evidence>
<dbReference type="PANTHER" id="PTHR30069">
    <property type="entry name" value="TONB-DEPENDENT OUTER MEMBRANE RECEPTOR"/>
    <property type="match status" value="1"/>
</dbReference>
<evidence type="ECO:0000256" key="2">
    <source>
        <dbReference type="ARBA" id="ARBA00022448"/>
    </source>
</evidence>
<keyword evidence="3 10" id="KW-1134">Transmembrane beta strand</keyword>
<dbReference type="Pfam" id="PF00593">
    <property type="entry name" value="TonB_dep_Rec_b-barrel"/>
    <property type="match status" value="1"/>
</dbReference>
<dbReference type="InterPro" id="IPR039426">
    <property type="entry name" value="TonB-dep_rcpt-like"/>
</dbReference>
<evidence type="ECO:0000256" key="8">
    <source>
        <dbReference type="ARBA" id="ARBA00023170"/>
    </source>
</evidence>
<proteinExistence type="inferred from homology"/>
<dbReference type="InterPro" id="IPR037066">
    <property type="entry name" value="Plug_dom_sf"/>
</dbReference>
<name>A0A134CKR3_9FIRM</name>
<reference evidence="15" key="1">
    <citation type="submission" date="2016-01" db="EMBL/GenBank/DDBJ databases">
        <authorList>
            <person name="Mitreva M."/>
            <person name="Pepin K.H."/>
            <person name="Mihindukulasuriya K.A."/>
            <person name="Fulton R."/>
            <person name="Fronick C."/>
            <person name="O'Laughlin M."/>
            <person name="Miner T."/>
            <person name="Herter B."/>
            <person name="Rosa B.A."/>
            <person name="Cordes M."/>
            <person name="Tomlinson C."/>
            <person name="Wollam A."/>
            <person name="Palsikar V.B."/>
            <person name="Mardis E.R."/>
            <person name="Wilson R.K."/>
        </authorList>
    </citation>
    <scope>NUCLEOTIDE SEQUENCE [LARGE SCALE GENOMIC DNA]</scope>
    <source>
        <strain evidence="15">KA00182</strain>
    </source>
</reference>
<evidence type="ECO:0000256" key="4">
    <source>
        <dbReference type="ARBA" id="ARBA00022692"/>
    </source>
</evidence>
<dbReference type="Proteomes" id="UP000070160">
    <property type="component" value="Unassembled WGS sequence"/>
</dbReference>
<dbReference type="GO" id="GO:0015344">
    <property type="term" value="F:siderophore uptake transmembrane transporter activity"/>
    <property type="evidence" value="ECO:0007669"/>
    <property type="project" value="TreeGrafter"/>
</dbReference>
<dbReference type="AlphaFoldDB" id="A0A134CKR3"/>
<protein>
    <submittedName>
        <fullName evidence="14">TonB-dependent receptor plug domain protein</fullName>
    </submittedName>
</protein>
<keyword evidence="2 10" id="KW-0813">Transport</keyword>
<evidence type="ECO:0000256" key="5">
    <source>
        <dbReference type="ARBA" id="ARBA00022729"/>
    </source>
</evidence>
<evidence type="ECO:0000313" key="15">
    <source>
        <dbReference type="Proteomes" id="UP000070160"/>
    </source>
</evidence>
<comment type="similarity">
    <text evidence="10 11">Belongs to the TonB-dependent receptor family.</text>
</comment>
<evidence type="ECO:0000313" key="14">
    <source>
        <dbReference type="EMBL" id="KXB92812.1"/>
    </source>
</evidence>
<keyword evidence="15" id="KW-1185">Reference proteome</keyword>
<evidence type="ECO:0000256" key="7">
    <source>
        <dbReference type="ARBA" id="ARBA00023136"/>
    </source>
</evidence>
<keyword evidence="7 10" id="KW-0472">Membrane</keyword>
<dbReference type="InterPro" id="IPR000531">
    <property type="entry name" value="Beta-barrel_TonB"/>
</dbReference>
<evidence type="ECO:0000256" key="6">
    <source>
        <dbReference type="ARBA" id="ARBA00023077"/>
    </source>
</evidence>
<keyword evidence="9 10" id="KW-0998">Cell outer membrane</keyword>
<dbReference type="InterPro" id="IPR012910">
    <property type="entry name" value="Plug_dom"/>
</dbReference>
<accession>A0A134CKR3</accession>
<dbReference type="Gene3D" id="2.170.130.10">
    <property type="entry name" value="TonB-dependent receptor, plug domain"/>
    <property type="match status" value="1"/>
</dbReference>
<dbReference type="GO" id="GO:0044718">
    <property type="term" value="P:siderophore transmembrane transport"/>
    <property type="evidence" value="ECO:0007669"/>
    <property type="project" value="TreeGrafter"/>
</dbReference>
<keyword evidence="5" id="KW-0732">Signal</keyword>
<evidence type="ECO:0000256" key="9">
    <source>
        <dbReference type="ARBA" id="ARBA00023237"/>
    </source>
</evidence>
<dbReference type="PANTHER" id="PTHR30069:SF29">
    <property type="entry name" value="HEMOGLOBIN AND HEMOGLOBIN-HAPTOGLOBIN-BINDING PROTEIN 1-RELATED"/>
    <property type="match status" value="1"/>
</dbReference>
<keyword evidence="8 14" id="KW-0675">Receptor</keyword>
<dbReference type="EMBL" id="LSDT01000005">
    <property type="protein sequence ID" value="KXB92812.1"/>
    <property type="molecule type" value="Genomic_DNA"/>
</dbReference>
<dbReference type="InterPro" id="IPR036942">
    <property type="entry name" value="Beta-barrel_TonB_sf"/>
</dbReference>
<dbReference type="PROSITE" id="PS52016">
    <property type="entry name" value="TONB_DEPENDENT_REC_3"/>
    <property type="match status" value="1"/>
</dbReference>
<keyword evidence="6 11" id="KW-0798">TonB box</keyword>
<dbReference type="PATRIC" id="fig|1588748.3.peg.272"/>
<keyword evidence="4 10" id="KW-0812">Transmembrane</keyword>
<feature type="domain" description="TonB-dependent receptor-like beta-barrel" evidence="12">
    <location>
        <begin position="296"/>
        <end position="759"/>
    </location>
</feature>
<comment type="subcellular location">
    <subcellularLocation>
        <location evidence="1 10">Cell outer membrane</location>
        <topology evidence="1 10">Multi-pass membrane protein</topology>
    </subcellularLocation>
</comment>
<dbReference type="Pfam" id="PF07715">
    <property type="entry name" value="Plug"/>
    <property type="match status" value="1"/>
</dbReference>
<evidence type="ECO:0000256" key="10">
    <source>
        <dbReference type="PROSITE-ProRule" id="PRU01360"/>
    </source>
</evidence>
<evidence type="ECO:0000256" key="1">
    <source>
        <dbReference type="ARBA" id="ARBA00004571"/>
    </source>
</evidence>
<evidence type="ECO:0000256" key="11">
    <source>
        <dbReference type="RuleBase" id="RU003357"/>
    </source>
</evidence>
<gene>
    <name evidence="14" type="ORF">HMPREF3182_00282</name>
</gene>
<comment type="caution">
    <text evidence="14">The sequence shown here is derived from an EMBL/GenBank/DDBJ whole genome shotgun (WGS) entry which is preliminary data.</text>
</comment>
<dbReference type="SUPFAM" id="SSF56935">
    <property type="entry name" value="Porins"/>
    <property type="match status" value="1"/>
</dbReference>